<evidence type="ECO:0000256" key="2">
    <source>
        <dbReference type="ARBA" id="ARBA00022598"/>
    </source>
</evidence>
<dbReference type="PANTHER" id="PTHR12835">
    <property type="entry name" value="BIOTIN PROTEIN LIGASE"/>
    <property type="match status" value="1"/>
</dbReference>
<dbReference type="InterPro" id="IPR004408">
    <property type="entry name" value="Biotin_CoA_COase_ligase"/>
</dbReference>
<dbReference type="GO" id="GO:0005737">
    <property type="term" value="C:cytoplasm"/>
    <property type="evidence" value="ECO:0007669"/>
    <property type="project" value="TreeGrafter"/>
</dbReference>
<comment type="similarity">
    <text evidence="1">Belongs to the biotin--protein ligase family.</text>
</comment>
<dbReference type="SUPFAM" id="SSF55681">
    <property type="entry name" value="Class II aaRS and biotin synthetases"/>
    <property type="match status" value="1"/>
</dbReference>
<keyword evidence="6" id="KW-1185">Reference proteome</keyword>
<dbReference type="InterPro" id="IPR045864">
    <property type="entry name" value="aa-tRNA-synth_II/BPL/LPL"/>
</dbReference>
<dbReference type="AlphaFoldDB" id="A0A226E063"/>
<feature type="region of interest" description="Disordered" evidence="3">
    <location>
        <begin position="378"/>
        <end position="440"/>
    </location>
</feature>
<dbReference type="OMA" id="YAIYDIR"/>
<evidence type="ECO:0000259" key="4">
    <source>
        <dbReference type="PROSITE" id="PS51733"/>
    </source>
</evidence>
<dbReference type="STRING" id="158441.A0A226E063"/>
<feature type="region of interest" description="Disordered" evidence="3">
    <location>
        <begin position="52"/>
        <end position="72"/>
    </location>
</feature>
<name>A0A226E063_FOLCA</name>
<sequence>MLITICYSVLTWMQSRQRSEIQVWVKEYLLPPREGESGPSCSLVFIRGEAIPDKNNSAGADETSDDRFQERERPASASSCYYSTRNGGRDSVYSSAWSMDSRCSSVYSTPRHQPATPTTDYPPPPQLAGDLTPQSKFLKTQQSFESAGNSVLISPLSFNHCTVMLRRLLWVEEGARALAISPRQIVELHDWTAFSSTGSEQELDPGSFRILMEAEPGLVKRHQYRKFTSFGSVVAWRWCPDLALILEVISSTQLIELMHIFRLGNIVLEGGWRVYRITTISTEGAVGTLISRPVLDPYSSSSLEKFHHLLLNNLTPAELRRLSSATGGSSCNFSTSSSLHSVYRPSCVSAVPIPPTGIFERVSNLSNHTSKHDITTIAEEGGERGIGSSGESINSSTTAGTSTNKPLLNWYERSPRKRSIANLPNFEKPGTSHTVPRRRSFCPGILSSSTSKSSSLASLLFKTPSISVDEQDEEGADEVAVPLTKRRSSGGVVTSKSHDSLSSVAKSSLTPSTATPPKQLTLPTTASGSSSSLAWSSSPRRSNIMPGRSPPGKRVGKPPNILILCDDSEKREEIGKILKGMLPNDRYAIYDIRWDQLAVGGWSEQTALLVLSGHIPLDIDSPSPSGTSLLLQFLGDGGRLLAWACDSAPFGPNNSVGTTNSSTNNNKHILEYGVGPSSSTKVTPRPLPLTRSLWPHNFPKIVETSDSEGYSRPLTASVYAKLRDASGVGAVLNLDGGALGGKAVLSQIEFEKCSDEEGALSLLSTLLNNLGLDCSRSKDPEYTFGYLLGDHKKVQDFLSAVPPTLKQSELTLEFTPRGGKGSQPSHTLFPIHTLECPTNFSTLDYYENLETKDLGRLIVYTDTLTSTTHVFGGPSIQHGLVVIARRQTRGRGRGQNVWLSPEGCAMFSLQLVISMDSALGRRLSLAQHLAALSVILAVPNHKEIDLRVKWPNDIYIGEQKVGGVLVDSRLEGKRAVVNMGIGVNVSNAYPTVCLNSALFPDFRPVNSGDVTKSKSTKETVKKNKAHWTTEKLDFLQLYEDNWIHHSSQNTLPPEENDVETDLSLVSVEISPGAFTLCRIAGIDEYGFLRVIDSNSGSMFSVRPDGNSFDIANRLIALKPD</sequence>
<dbReference type="Pfam" id="PF03099">
    <property type="entry name" value="BPL_LplA_LipB"/>
    <property type="match status" value="1"/>
</dbReference>
<reference evidence="5 6" key="1">
    <citation type="submission" date="2015-12" db="EMBL/GenBank/DDBJ databases">
        <title>The genome of Folsomia candida.</title>
        <authorList>
            <person name="Faddeeva A."/>
            <person name="Derks M.F."/>
            <person name="Anvar Y."/>
            <person name="Smit S."/>
            <person name="Van Straalen N."/>
            <person name="Roelofs D."/>
        </authorList>
    </citation>
    <scope>NUCLEOTIDE SEQUENCE [LARGE SCALE GENOMIC DNA]</scope>
    <source>
        <strain evidence="5 6">VU population</strain>
        <tissue evidence="5">Whole body</tissue>
    </source>
</reference>
<comment type="caution">
    <text evidence="5">The sequence shown here is derived from an EMBL/GenBank/DDBJ whole genome shotgun (WGS) entry which is preliminary data.</text>
</comment>
<protein>
    <submittedName>
        <fullName evidence="5">Biotin--protein ligase</fullName>
    </submittedName>
</protein>
<evidence type="ECO:0000313" key="6">
    <source>
        <dbReference type="Proteomes" id="UP000198287"/>
    </source>
</evidence>
<evidence type="ECO:0000256" key="1">
    <source>
        <dbReference type="ARBA" id="ARBA00009934"/>
    </source>
</evidence>
<feature type="region of interest" description="Disordered" evidence="3">
    <location>
        <begin position="468"/>
        <end position="559"/>
    </location>
</feature>
<dbReference type="InterPro" id="IPR004143">
    <property type="entry name" value="BPL_LPL_catalytic"/>
</dbReference>
<dbReference type="Gene3D" id="3.30.930.10">
    <property type="entry name" value="Bira Bifunctional Protein, Domain 2"/>
    <property type="match status" value="1"/>
</dbReference>
<feature type="compositionally biased region" description="Polar residues" evidence="3">
    <location>
        <begin position="491"/>
        <end position="518"/>
    </location>
</feature>
<accession>A0A226E063</accession>
<dbReference type="Proteomes" id="UP000198287">
    <property type="component" value="Unassembled WGS sequence"/>
</dbReference>
<dbReference type="PANTHER" id="PTHR12835:SF5">
    <property type="entry name" value="BIOTIN--PROTEIN LIGASE"/>
    <property type="match status" value="1"/>
</dbReference>
<dbReference type="PROSITE" id="PS51733">
    <property type="entry name" value="BPL_LPL_CATALYTIC"/>
    <property type="match status" value="1"/>
</dbReference>
<dbReference type="EMBL" id="LNIX01000008">
    <property type="protein sequence ID" value="OXA51112.1"/>
    <property type="molecule type" value="Genomic_DNA"/>
</dbReference>
<proteinExistence type="inferred from homology"/>
<evidence type="ECO:0000256" key="3">
    <source>
        <dbReference type="SAM" id="MobiDB-lite"/>
    </source>
</evidence>
<dbReference type="NCBIfam" id="TIGR00121">
    <property type="entry name" value="birA_ligase"/>
    <property type="match status" value="1"/>
</dbReference>
<organism evidence="5 6">
    <name type="scientific">Folsomia candida</name>
    <name type="common">Springtail</name>
    <dbReference type="NCBI Taxonomy" id="158441"/>
    <lineage>
        <taxon>Eukaryota</taxon>
        <taxon>Metazoa</taxon>
        <taxon>Ecdysozoa</taxon>
        <taxon>Arthropoda</taxon>
        <taxon>Hexapoda</taxon>
        <taxon>Collembola</taxon>
        <taxon>Entomobryomorpha</taxon>
        <taxon>Isotomoidea</taxon>
        <taxon>Isotomidae</taxon>
        <taxon>Proisotominae</taxon>
        <taxon>Folsomia</taxon>
    </lineage>
</organism>
<feature type="compositionally biased region" description="Low complexity" evidence="3">
    <location>
        <begin position="389"/>
        <end position="398"/>
    </location>
</feature>
<dbReference type="GO" id="GO:0004077">
    <property type="term" value="F:biotin--[biotin carboxyl-carrier protein] ligase activity"/>
    <property type="evidence" value="ECO:0007669"/>
    <property type="project" value="InterPro"/>
</dbReference>
<keyword evidence="2 5" id="KW-0436">Ligase</keyword>
<evidence type="ECO:0000313" key="5">
    <source>
        <dbReference type="EMBL" id="OXA51112.1"/>
    </source>
</evidence>
<feature type="domain" description="BPL/LPL catalytic" evidence="4">
    <location>
        <begin position="849"/>
        <end position="1032"/>
    </location>
</feature>
<gene>
    <name evidence="5" type="ORF">Fcan01_14294</name>
</gene>
<feature type="compositionally biased region" description="Low complexity" evidence="3">
    <location>
        <begin position="522"/>
        <end position="542"/>
    </location>
</feature>
<dbReference type="OrthoDB" id="10250105at2759"/>